<proteinExistence type="predicted"/>
<dbReference type="GO" id="GO:0050661">
    <property type="term" value="F:NADP binding"/>
    <property type="evidence" value="ECO:0007669"/>
    <property type="project" value="InterPro"/>
</dbReference>
<evidence type="ECO:0000256" key="1">
    <source>
        <dbReference type="ARBA" id="ARBA00023002"/>
    </source>
</evidence>
<gene>
    <name evidence="6" type="ORF">UX85_C0007G0076</name>
</gene>
<dbReference type="InterPro" id="IPR036291">
    <property type="entry name" value="NAD(P)-bd_dom_sf"/>
</dbReference>
<sequence>MKKIAVVGTGIMGHGIAQNFLKHKYPVIVWNRSATKLQTLKKKGAQIAKTPQDAASQADIVFEVTANDQSSRTVWLGQKGILAGADKTKALITCATLSVAWTDRLAKICAKKGLTFFDMPMTGGRIGAETGNLSLLVGGSKQKLNQLKATLKAIATRFTYFGPAGSGMKFKLILNSIQALHLQAFGEAMKLAKKMKLNLKTVGNSFSQERPGGAITAKAWRDYQKTPKPINFSVEWITKDLTYAKQMAGQLKTPLLDKTLQKYCLAMKKKMAQKDWTEVNKM</sequence>
<evidence type="ECO:0000259" key="4">
    <source>
        <dbReference type="Pfam" id="PF03446"/>
    </source>
</evidence>
<dbReference type="PIRSF" id="PIRSF000103">
    <property type="entry name" value="HIBADH"/>
    <property type="match status" value="1"/>
</dbReference>
<keyword evidence="1" id="KW-0560">Oxidoreductase</keyword>
<dbReference type="GO" id="GO:0016491">
    <property type="term" value="F:oxidoreductase activity"/>
    <property type="evidence" value="ECO:0007669"/>
    <property type="project" value="UniProtKB-KW"/>
</dbReference>
<dbReference type="GO" id="GO:0051287">
    <property type="term" value="F:NAD binding"/>
    <property type="evidence" value="ECO:0007669"/>
    <property type="project" value="InterPro"/>
</dbReference>
<name>A0A0G1RU00_9BACT</name>
<organism evidence="6 7">
    <name type="scientific">Candidatus Beckwithbacteria bacterium GW2011_GWB1_47_15</name>
    <dbReference type="NCBI Taxonomy" id="1618371"/>
    <lineage>
        <taxon>Bacteria</taxon>
        <taxon>Candidatus Beckwithiibacteriota</taxon>
    </lineage>
</organism>
<evidence type="ECO:0000259" key="5">
    <source>
        <dbReference type="Pfam" id="PF14833"/>
    </source>
</evidence>
<dbReference type="InterPro" id="IPR013328">
    <property type="entry name" value="6PGD_dom2"/>
</dbReference>
<protein>
    <recommendedName>
        <fullName evidence="8">3-hydroxyisobutyrate dehydrogenase</fullName>
    </recommendedName>
</protein>
<evidence type="ECO:0000313" key="7">
    <source>
        <dbReference type="Proteomes" id="UP000033860"/>
    </source>
</evidence>
<accession>A0A0G1RU00</accession>
<reference evidence="6 7" key="1">
    <citation type="journal article" date="2015" name="Nature">
        <title>rRNA introns, odd ribosomes, and small enigmatic genomes across a large radiation of phyla.</title>
        <authorList>
            <person name="Brown C.T."/>
            <person name="Hug L.A."/>
            <person name="Thomas B.C."/>
            <person name="Sharon I."/>
            <person name="Castelle C.J."/>
            <person name="Singh A."/>
            <person name="Wilkins M.J."/>
            <person name="Williams K.H."/>
            <person name="Banfield J.F."/>
        </authorList>
    </citation>
    <scope>NUCLEOTIDE SEQUENCE [LARGE SCALE GENOMIC DNA]</scope>
</reference>
<dbReference type="InterPro" id="IPR015815">
    <property type="entry name" value="HIBADH-related"/>
</dbReference>
<dbReference type="Gene3D" id="1.10.1040.10">
    <property type="entry name" value="N-(1-d-carboxylethyl)-l-norvaline Dehydrogenase, domain 2"/>
    <property type="match status" value="1"/>
</dbReference>
<feature type="domain" description="3-hydroxyisobutyrate dehydrogenase-like NAD-binding" evidence="5">
    <location>
        <begin position="165"/>
        <end position="279"/>
    </location>
</feature>
<dbReference type="InterPro" id="IPR008927">
    <property type="entry name" value="6-PGluconate_DH-like_C_sf"/>
</dbReference>
<feature type="domain" description="6-phosphogluconate dehydrogenase NADP-binding" evidence="4">
    <location>
        <begin position="3"/>
        <end position="162"/>
    </location>
</feature>
<feature type="active site" evidence="3">
    <location>
        <position position="171"/>
    </location>
</feature>
<dbReference type="PANTHER" id="PTHR43060">
    <property type="entry name" value="3-HYDROXYISOBUTYRATE DEHYDROGENASE-LIKE 1, MITOCHONDRIAL-RELATED"/>
    <property type="match status" value="1"/>
</dbReference>
<dbReference type="InterPro" id="IPR006115">
    <property type="entry name" value="6PGDH_NADP-bd"/>
</dbReference>
<dbReference type="Gene3D" id="3.40.50.720">
    <property type="entry name" value="NAD(P)-binding Rossmann-like Domain"/>
    <property type="match status" value="1"/>
</dbReference>
<dbReference type="Proteomes" id="UP000033860">
    <property type="component" value="Unassembled WGS sequence"/>
</dbReference>
<dbReference type="Pfam" id="PF03446">
    <property type="entry name" value="NAD_binding_2"/>
    <property type="match status" value="1"/>
</dbReference>
<dbReference type="PANTHER" id="PTHR43060:SF15">
    <property type="entry name" value="3-HYDROXYISOBUTYRATE DEHYDROGENASE-LIKE 1, MITOCHONDRIAL-RELATED"/>
    <property type="match status" value="1"/>
</dbReference>
<dbReference type="EMBL" id="LCNT01000007">
    <property type="protein sequence ID" value="KKU60789.1"/>
    <property type="molecule type" value="Genomic_DNA"/>
</dbReference>
<dbReference type="Pfam" id="PF14833">
    <property type="entry name" value="NAD_binding_11"/>
    <property type="match status" value="1"/>
</dbReference>
<dbReference type="AlphaFoldDB" id="A0A0G1RU00"/>
<evidence type="ECO:0008006" key="8">
    <source>
        <dbReference type="Google" id="ProtNLM"/>
    </source>
</evidence>
<dbReference type="InterPro" id="IPR029154">
    <property type="entry name" value="HIBADH-like_NADP-bd"/>
</dbReference>
<keyword evidence="2" id="KW-0520">NAD</keyword>
<dbReference type="SUPFAM" id="SSF48179">
    <property type="entry name" value="6-phosphogluconate dehydrogenase C-terminal domain-like"/>
    <property type="match status" value="1"/>
</dbReference>
<evidence type="ECO:0000256" key="2">
    <source>
        <dbReference type="ARBA" id="ARBA00023027"/>
    </source>
</evidence>
<dbReference type="SUPFAM" id="SSF51735">
    <property type="entry name" value="NAD(P)-binding Rossmann-fold domains"/>
    <property type="match status" value="1"/>
</dbReference>
<comment type="caution">
    <text evidence="6">The sequence shown here is derived from an EMBL/GenBank/DDBJ whole genome shotgun (WGS) entry which is preliminary data.</text>
</comment>
<evidence type="ECO:0000256" key="3">
    <source>
        <dbReference type="PIRSR" id="PIRSR000103-1"/>
    </source>
</evidence>
<evidence type="ECO:0000313" key="6">
    <source>
        <dbReference type="EMBL" id="KKU60789.1"/>
    </source>
</evidence>